<protein>
    <submittedName>
        <fullName evidence="4">Kin of IRRE-like protein 3</fullName>
    </submittedName>
</protein>
<accession>A0A9F2WKH3</accession>
<organism evidence="3 4">
    <name type="scientific">Python bivittatus</name>
    <name type="common">Burmese python</name>
    <name type="synonym">Python molurus bivittatus</name>
    <dbReference type="NCBI Taxonomy" id="176946"/>
    <lineage>
        <taxon>Eukaryota</taxon>
        <taxon>Metazoa</taxon>
        <taxon>Chordata</taxon>
        <taxon>Craniata</taxon>
        <taxon>Vertebrata</taxon>
        <taxon>Euteleostomi</taxon>
        <taxon>Lepidosauria</taxon>
        <taxon>Squamata</taxon>
        <taxon>Bifurcata</taxon>
        <taxon>Unidentata</taxon>
        <taxon>Episquamata</taxon>
        <taxon>Toxicofera</taxon>
        <taxon>Serpentes</taxon>
        <taxon>Henophidia</taxon>
        <taxon>Pythonidae</taxon>
        <taxon>Python</taxon>
    </lineage>
</organism>
<keyword evidence="2" id="KW-1133">Transmembrane helix</keyword>
<dbReference type="RefSeq" id="XP_007441539.1">
    <property type="nucleotide sequence ID" value="XM_007441477.2"/>
</dbReference>
<sequence>MLGALAASGVVALLLLVVFVSLCYRRKRCGKAKRGTQLSKADILVQITTSESSPSRPSEVEDDGKEPMATSSESPATSHTEHSEILEDDEGSQELKDPTNGYYKVRAHEEPCLGSSFSEYTPAPRPLFGPTSLYPSTGPVQPKLFEYTHRYTLGTPSSRSAYDTTHERLFPPENMYSGAAYLTAPYSRAFTSYVKPSSYEKAESSYEQSDQASKASGCSRFSYTSLSQQSDYGRPAQQRMQTHV</sequence>
<keyword evidence="3" id="KW-1185">Reference proteome</keyword>
<keyword evidence="2" id="KW-0472">Membrane</keyword>
<feature type="compositionally biased region" description="Polar residues" evidence="1">
    <location>
        <begin position="69"/>
        <end position="78"/>
    </location>
</feature>
<gene>
    <name evidence="4" type="primary">LOC103057141</name>
</gene>
<feature type="region of interest" description="Disordered" evidence="1">
    <location>
        <begin position="225"/>
        <end position="244"/>
    </location>
</feature>
<evidence type="ECO:0000256" key="2">
    <source>
        <dbReference type="SAM" id="Phobius"/>
    </source>
</evidence>
<dbReference type="OrthoDB" id="10048737at2759"/>
<dbReference type="GeneID" id="103057141"/>
<evidence type="ECO:0000256" key="1">
    <source>
        <dbReference type="SAM" id="MobiDB-lite"/>
    </source>
</evidence>
<dbReference type="Proteomes" id="UP000695026">
    <property type="component" value="Unplaced"/>
</dbReference>
<keyword evidence="2" id="KW-0812">Transmembrane</keyword>
<name>A0A9F2WKH3_PYTBI</name>
<evidence type="ECO:0000313" key="3">
    <source>
        <dbReference type="Proteomes" id="UP000695026"/>
    </source>
</evidence>
<evidence type="ECO:0000313" key="4">
    <source>
        <dbReference type="RefSeq" id="XP_007441539.1"/>
    </source>
</evidence>
<dbReference type="KEGG" id="pbi:103057141"/>
<proteinExistence type="predicted"/>
<feature type="region of interest" description="Disordered" evidence="1">
    <location>
        <begin position="48"/>
        <end position="98"/>
    </location>
</feature>
<reference evidence="4" key="1">
    <citation type="submission" date="2025-08" db="UniProtKB">
        <authorList>
            <consortium name="RefSeq"/>
        </authorList>
    </citation>
    <scope>IDENTIFICATION</scope>
    <source>
        <tissue evidence="4">Liver</tissue>
    </source>
</reference>
<dbReference type="OMA" id="CFPVTAT"/>
<feature type="compositionally biased region" description="Low complexity" evidence="1">
    <location>
        <begin position="48"/>
        <end position="57"/>
    </location>
</feature>
<feature type="transmembrane region" description="Helical" evidence="2">
    <location>
        <begin position="6"/>
        <end position="24"/>
    </location>
</feature>
<dbReference type="AlphaFoldDB" id="A0A9F2WKH3"/>